<evidence type="ECO:0000313" key="9">
    <source>
        <dbReference type="EMBL" id="PLS09578.1"/>
    </source>
</evidence>
<name>A0A2N5HVN1_9BACI</name>
<keyword evidence="4" id="KW-0418">Kinase</keyword>
<evidence type="ECO:0000313" key="10">
    <source>
        <dbReference type="Proteomes" id="UP000234950"/>
    </source>
</evidence>
<evidence type="ECO:0008006" key="11">
    <source>
        <dbReference type="Google" id="ProtNLM"/>
    </source>
</evidence>
<evidence type="ECO:0000256" key="6">
    <source>
        <dbReference type="ARBA" id="ARBA00023277"/>
    </source>
</evidence>
<sequence>MLWRRCRHPVLSSHPVTPMNGADLRNHLRKQLEADIGLMDINELSQDGENVKEQYFKKIQSHDILLLDALNHENMRVIGRLLWEKPNKSTQFVVGSSGVEYALASCWRDIGIPTLNFSNFYRSGTIRENVLVVSGSCSMITHQQIANALSNGFHGIRIPIHLFTNNQQYLKSFIEEVVELLIGGKSVILYTALGSRDGSIGVTREHLNALGIQPREYGHFIGKQLGILTNEIMNKCRIGRLVLAGGDTSGFITKELGIYGLEMIHQVSPGAPLCRTYSDNRHTDQIELALKGGQLGGKNYFEDLLKLNMIRKC</sequence>
<evidence type="ECO:0000256" key="2">
    <source>
        <dbReference type="ARBA" id="ARBA00022679"/>
    </source>
</evidence>
<evidence type="ECO:0000256" key="5">
    <source>
        <dbReference type="ARBA" id="ARBA00022840"/>
    </source>
</evidence>
<dbReference type="Gene3D" id="3.40.50.10840">
    <property type="entry name" value="Putative sugar-binding, N-terminal domain"/>
    <property type="match status" value="1"/>
</dbReference>
<dbReference type="Proteomes" id="UP000234950">
    <property type="component" value="Unassembled WGS sequence"/>
</dbReference>
<organism evidence="9 10">
    <name type="scientific">Neobacillus cucumis</name>
    <dbReference type="NCBI Taxonomy" id="1740721"/>
    <lineage>
        <taxon>Bacteria</taxon>
        <taxon>Bacillati</taxon>
        <taxon>Bacillota</taxon>
        <taxon>Bacilli</taxon>
        <taxon>Bacillales</taxon>
        <taxon>Bacillaceae</taxon>
        <taxon>Neobacillus</taxon>
    </lineage>
</organism>
<evidence type="ECO:0000256" key="3">
    <source>
        <dbReference type="ARBA" id="ARBA00022741"/>
    </source>
</evidence>
<accession>A0A2N5HVN1</accession>
<reference evidence="9 10" key="1">
    <citation type="submission" date="2017-11" db="EMBL/GenBank/DDBJ databases">
        <title>Comparitive Functional Genomics of Dry Heat Resistant strains isolated from the Viking Spacecraft.</title>
        <authorList>
            <person name="Seuylemezian A."/>
            <person name="Cooper K."/>
            <person name="Vaishampayan P."/>
        </authorList>
    </citation>
    <scope>NUCLEOTIDE SEQUENCE [LARGE SCALE GENOMIC DNA]</scope>
    <source>
        <strain evidence="9 10">V32-6</strain>
    </source>
</reference>
<dbReference type="SUPFAM" id="SSF142764">
    <property type="entry name" value="YgbK-like"/>
    <property type="match status" value="1"/>
</dbReference>
<dbReference type="InterPro" id="IPR037051">
    <property type="entry name" value="4-carb_acid_sugar_kinase_N_sf"/>
</dbReference>
<dbReference type="InterPro" id="IPR031475">
    <property type="entry name" value="NBD_C"/>
</dbReference>
<comment type="similarity">
    <text evidence="1">Belongs to the four-carbon acid sugar kinase family.</text>
</comment>
<feature type="domain" description="Four-carbon acid sugar kinase nucleotide binding" evidence="8">
    <location>
        <begin position="131"/>
        <end position="301"/>
    </location>
</feature>
<proteinExistence type="inferred from homology"/>
<keyword evidence="2" id="KW-0808">Transferase</keyword>
<keyword evidence="6" id="KW-0119">Carbohydrate metabolism</keyword>
<dbReference type="EMBL" id="PGVE01000012">
    <property type="protein sequence ID" value="PLS09578.1"/>
    <property type="molecule type" value="Genomic_DNA"/>
</dbReference>
<dbReference type="AlphaFoldDB" id="A0A2N5HVN1"/>
<evidence type="ECO:0000256" key="1">
    <source>
        <dbReference type="ARBA" id="ARBA00005715"/>
    </source>
</evidence>
<dbReference type="InterPro" id="IPR010737">
    <property type="entry name" value="4-carb_acid_sugar_kinase_N"/>
</dbReference>
<dbReference type="InterPro" id="IPR042213">
    <property type="entry name" value="NBD_C_sf"/>
</dbReference>
<dbReference type="Gene3D" id="3.40.980.20">
    <property type="entry name" value="Four-carbon acid sugar kinase, nucleotide binding domain"/>
    <property type="match status" value="1"/>
</dbReference>
<evidence type="ECO:0000259" key="7">
    <source>
        <dbReference type="Pfam" id="PF07005"/>
    </source>
</evidence>
<protein>
    <recommendedName>
        <fullName evidence="11">Four-carbon acid sugar kinase nucleotide binding domain-containing protein</fullName>
    </recommendedName>
</protein>
<dbReference type="Pfam" id="PF07005">
    <property type="entry name" value="SBD_N"/>
    <property type="match status" value="1"/>
</dbReference>
<dbReference type="Pfam" id="PF17042">
    <property type="entry name" value="NBD_C"/>
    <property type="match status" value="1"/>
</dbReference>
<keyword evidence="3" id="KW-0547">Nucleotide-binding</keyword>
<dbReference type="GO" id="GO:0005524">
    <property type="term" value="F:ATP binding"/>
    <property type="evidence" value="ECO:0007669"/>
    <property type="project" value="UniProtKB-KW"/>
</dbReference>
<comment type="caution">
    <text evidence="9">The sequence shown here is derived from an EMBL/GenBank/DDBJ whole genome shotgun (WGS) entry which is preliminary data.</text>
</comment>
<feature type="domain" description="Four-carbon acid sugar kinase N-terminal" evidence="7">
    <location>
        <begin position="6"/>
        <end position="103"/>
    </location>
</feature>
<keyword evidence="10" id="KW-1185">Reference proteome</keyword>
<dbReference type="OrthoDB" id="9778478at2"/>
<keyword evidence="5" id="KW-0067">ATP-binding</keyword>
<dbReference type="GO" id="GO:0016301">
    <property type="term" value="F:kinase activity"/>
    <property type="evidence" value="ECO:0007669"/>
    <property type="project" value="UniProtKB-KW"/>
</dbReference>
<evidence type="ECO:0000256" key="4">
    <source>
        <dbReference type="ARBA" id="ARBA00022777"/>
    </source>
</evidence>
<evidence type="ECO:0000259" key="8">
    <source>
        <dbReference type="Pfam" id="PF17042"/>
    </source>
</evidence>
<gene>
    <name evidence="9" type="ORF">CVD27_01670</name>
</gene>